<evidence type="ECO:0000313" key="3">
    <source>
        <dbReference type="Proteomes" id="UP001154282"/>
    </source>
</evidence>
<evidence type="ECO:0000313" key="2">
    <source>
        <dbReference type="EMBL" id="CAI0423268.1"/>
    </source>
</evidence>
<keyword evidence="3" id="KW-1185">Reference proteome</keyword>
<accession>A0AAV0KR11</accession>
<feature type="compositionally biased region" description="Polar residues" evidence="1">
    <location>
        <begin position="1"/>
        <end position="20"/>
    </location>
</feature>
<evidence type="ECO:0000256" key="1">
    <source>
        <dbReference type="SAM" id="MobiDB-lite"/>
    </source>
</evidence>
<name>A0AAV0KR11_9ROSI</name>
<feature type="region of interest" description="Disordered" evidence="1">
    <location>
        <begin position="1"/>
        <end position="27"/>
    </location>
</feature>
<comment type="caution">
    <text evidence="2">The sequence shown here is derived from an EMBL/GenBank/DDBJ whole genome shotgun (WGS) entry which is preliminary data.</text>
</comment>
<proteinExistence type="predicted"/>
<dbReference type="EMBL" id="CAMGYJ010000005">
    <property type="protein sequence ID" value="CAI0423268.1"/>
    <property type="molecule type" value="Genomic_DNA"/>
</dbReference>
<organism evidence="2 3">
    <name type="scientific">Linum tenue</name>
    <dbReference type="NCBI Taxonomy" id="586396"/>
    <lineage>
        <taxon>Eukaryota</taxon>
        <taxon>Viridiplantae</taxon>
        <taxon>Streptophyta</taxon>
        <taxon>Embryophyta</taxon>
        <taxon>Tracheophyta</taxon>
        <taxon>Spermatophyta</taxon>
        <taxon>Magnoliopsida</taxon>
        <taxon>eudicotyledons</taxon>
        <taxon>Gunneridae</taxon>
        <taxon>Pentapetalae</taxon>
        <taxon>rosids</taxon>
        <taxon>fabids</taxon>
        <taxon>Malpighiales</taxon>
        <taxon>Linaceae</taxon>
        <taxon>Linum</taxon>
    </lineage>
</organism>
<reference evidence="2" key="1">
    <citation type="submission" date="2022-08" db="EMBL/GenBank/DDBJ databases">
        <authorList>
            <person name="Gutierrez-Valencia J."/>
        </authorList>
    </citation>
    <scope>NUCLEOTIDE SEQUENCE</scope>
</reference>
<gene>
    <name evidence="2" type="ORF">LITE_LOCUS19449</name>
</gene>
<dbReference type="AlphaFoldDB" id="A0AAV0KR11"/>
<dbReference type="Proteomes" id="UP001154282">
    <property type="component" value="Unassembled WGS sequence"/>
</dbReference>
<sequence>MVLNCSQETTPKIPKQGSSRKQGHAAQWRHLRQVQLLQRSTC</sequence>
<protein>
    <submittedName>
        <fullName evidence="2">Uncharacterized protein</fullName>
    </submittedName>
</protein>